<gene>
    <name evidence="3" type="ORF">ONB1V03_LOCUS21180</name>
</gene>
<dbReference type="GO" id="GO:0006508">
    <property type="term" value="P:proteolysis"/>
    <property type="evidence" value="ECO:0007669"/>
    <property type="project" value="InterPro"/>
</dbReference>
<dbReference type="Proteomes" id="UP000728032">
    <property type="component" value="Unassembled WGS sequence"/>
</dbReference>
<feature type="domain" description="Peptidase C1A papain C-terminal" evidence="2">
    <location>
        <begin position="4"/>
        <end position="200"/>
    </location>
</feature>
<dbReference type="GO" id="GO:0008234">
    <property type="term" value="F:cysteine-type peptidase activity"/>
    <property type="evidence" value="ECO:0007669"/>
    <property type="project" value="InterPro"/>
</dbReference>
<feature type="non-terminal residue" evidence="3">
    <location>
        <position position="200"/>
    </location>
</feature>
<evidence type="ECO:0000256" key="1">
    <source>
        <dbReference type="ARBA" id="ARBA00008455"/>
    </source>
</evidence>
<dbReference type="EMBL" id="OC954598">
    <property type="protein sequence ID" value="CAD7664622.1"/>
    <property type="molecule type" value="Genomic_DNA"/>
</dbReference>
<comment type="similarity">
    <text evidence="1">Belongs to the peptidase C1 family.</text>
</comment>
<name>A0A7R9R161_9ACAR</name>
<dbReference type="Gene3D" id="3.90.70.10">
    <property type="entry name" value="Cysteine proteinases"/>
    <property type="match status" value="1"/>
</dbReference>
<dbReference type="SUPFAM" id="SSF54001">
    <property type="entry name" value="Cysteine proteinases"/>
    <property type="match status" value="1"/>
</dbReference>
<feature type="non-terminal residue" evidence="3">
    <location>
        <position position="1"/>
    </location>
</feature>
<evidence type="ECO:0000313" key="4">
    <source>
        <dbReference type="Proteomes" id="UP000728032"/>
    </source>
</evidence>
<evidence type="ECO:0000259" key="2">
    <source>
        <dbReference type="SMART" id="SM00645"/>
    </source>
</evidence>
<keyword evidence="4" id="KW-1185">Reference proteome</keyword>
<protein>
    <recommendedName>
        <fullName evidence="2">Peptidase C1A papain C-terminal domain-containing protein</fullName>
    </recommendedName>
</protein>
<dbReference type="AlphaFoldDB" id="A0A7R9R161"/>
<reference evidence="3" key="1">
    <citation type="submission" date="2020-11" db="EMBL/GenBank/DDBJ databases">
        <authorList>
            <person name="Tran Van P."/>
        </authorList>
    </citation>
    <scope>NUCLEOTIDE SEQUENCE</scope>
</reference>
<dbReference type="SMART" id="SM00645">
    <property type="entry name" value="Pept_C1"/>
    <property type="match status" value="1"/>
</dbReference>
<sequence length="200" mass="21948">SVCLSAGTVNVLDMISAIRSLNTRKPLEPMSAQEVFDCNPYWCICNANVSAYDVILSITHNIDMMLDLERDHPFTGQCTHTCDKQKISETGYKLVGVSWASGQKDREEELSDFLSRGPLTVLTKSSSPVFQTYSGGILDSRECNTTGTLDHSLFLVGEGVDNGTDYWIARNNYGEGWGEKGYIRLAKGKNVCGIGLGYIA</sequence>
<dbReference type="InterPro" id="IPR025660">
    <property type="entry name" value="Pept_his_AS"/>
</dbReference>
<dbReference type="PROSITE" id="PS00639">
    <property type="entry name" value="THIOL_PROTEASE_HIS"/>
    <property type="match status" value="1"/>
</dbReference>
<accession>A0A7R9R161</accession>
<dbReference type="InterPro" id="IPR000668">
    <property type="entry name" value="Peptidase_C1A_C"/>
</dbReference>
<dbReference type="OrthoDB" id="6419041at2759"/>
<proteinExistence type="inferred from homology"/>
<evidence type="ECO:0000313" key="3">
    <source>
        <dbReference type="EMBL" id="CAD7664622.1"/>
    </source>
</evidence>
<organism evidence="3">
    <name type="scientific">Oppiella nova</name>
    <dbReference type="NCBI Taxonomy" id="334625"/>
    <lineage>
        <taxon>Eukaryota</taxon>
        <taxon>Metazoa</taxon>
        <taxon>Ecdysozoa</taxon>
        <taxon>Arthropoda</taxon>
        <taxon>Chelicerata</taxon>
        <taxon>Arachnida</taxon>
        <taxon>Acari</taxon>
        <taxon>Acariformes</taxon>
        <taxon>Sarcoptiformes</taxon>
        <taxon>Oribatida</taxon>
        <taxon>Brachypylina</taxon>
        <taxon>Oppioidea</taxon>
        <taxon>Oppiidae</taxon>
        <taxon>Oppiella</taxon>
    </lineage>
</organism>
<dbReference type="InterPro" id="IPR038765">
    <property type="entry name" value="Papain-like_cys_pep_sf"/>
</dbReference>
<dbReference type="PANTHER" id="PTHR12411">
    <property type="entry name" value="CYSTEINE PROTEASE FAMILY C1-RELATED"/>
    <property type="match status" value="1"/>
</dbReference>
<dbReference type="Pfam" id="PF00112">
    <property type="entry name" value="Peptidase_C1"/>
    <property type="match status" value="1"/>
</dbReference>
<dbReference type="EMBL" id="CAJPVJ010039773">
    <property type="protein sequence ID" value="CAG2181759.1"/>
    <property type="molecule type" value="Genomic_DNA"/>
</dbReference>
<dbReference type="InterPro" id="IPR013128">
    <property type="entry name" value="Peptidase_C1A"/>
</dbReference>